<protein>
    <submittedName>
        <fullName evidence="2">4Fe-4S dicluster domain-containing protein</fullName>
    </submittedName>
</protein>
<sequence>MANGHTSEPVTGYGKELVSLEAAKPLTLEAVRAKLAPKKGKKYWRSLDELAGTPEFNEMLSREFPEKSSEWIDPVSRRGFMKLMGASMALAGLAGCTKQPDEPIYPYVKAPEDLVLGKPVYFASAFPFPTGAVPVLVKSDAYRPIKVDGNPEHPYNRGGSDVITQSSLLDMYDPDRSQRILYRGETRTWAAFLAAYRSALADKKASGGKGLYFLSSTITSPTMAAQWKAAQKAYPQAKLIQHDPVNRDSHYTAAKQAFGDYVDAQYHLDQADVILSLDADFLSGAAHPGFHRLAADYAQKRKLDNGTQMNRLYVIEAMPTTTGFKAEHRLALRPSQIGPFAADLAAALGAGTAPSGYTWSEHESKYLQGLAADLKAGGAKAVVIPGEHQTPDVHLAAIVINQALGAIGKAVVYTDPVNPLPSIQNDDLRSLMADINAGQVDWLIVLNANPVYSVPADLDFETAFSKVPNTVHLGAHIDETGAIAIWHINNQHYLESWSDARAYDGTVSIVQPMIDPLYGGHSAHEIFQSMLDNPDVSPYEAVRDNWKDQLSKGDYEFNWRKVLHDGWIADTAFQPKSVTPKVQLPAAKPPVAGDTIEVLFRPDPHVYDGRYSNVGWLQEIPRPVTNLSWDNAVQMSVATMAKLGLAESDAVQVTLNGREIIGGALAVPGHPDNVLTVMLGQGRRKAGRVGSGVGYNAYLIRTSDSPLFAAGAQVRKTGGIYDICVTKSHHIDQRAAWAGGDGSGTHSLEGDEAFDRGIVRYATLTEFKENPLFAHEGEGRDTPDPDTSLFPAYRYDKRAWGLSIDLNSCVGCNACVASCYAENNIPVVGRHQVKIGRLMQWIRIDTYFEGDLSAPRAHVQPMMCHHCENAPCEQVCPVGATVHTPEGLNVMVYNRCVGTRYCSNNCPYKVRRFNFLLYSDYETESLKLMRNPDVSVRSRGVMEKCSYCVQRIREAEIRADKENRDIRDGEIVTACQQACPTSAITFGNINDPNSRVAKLKAQDRTYGVLATINTRPRTTYVAEVLNINEDLSKALGEYAPENA</sequence>
<comment type="caution">
    <text evidence="2">The sequence shown here is derived from an EMBL/GenBank/DDBJ whole genome shotgun (WGS) entry which is preliminary data.</text>
</comment>
<dbReference type="SUPFAM" id="SSF50692">
    <property type="entry name" value="ADC-like"/>
    <property type="match status" value="1"/>
</dbReference>
<dbReference type="AlphaFoldDB" id="A0A372IP99"/>
<evidence type="ECO:0000313" key="2">
    <source>
        <dbReference type="EMBL" id="RFU16579.1"/>
    </source>
</evidence>
<feature type="domain" description="4Fe-4S ferredoxin-type" evidence="1">
    <location>
        <begin position="800"/>
        <end position="830"/>
    </location>
</feature>
<evidence type="ECO:0000259" key="1">
    <source>
        <dbReference type="PROSITE" id="PS51379"/>
    </source>
</evidence>
<dbReference type="InterPro" id="IPR017896">
    <property type="entry name" value="4Fe4S_Fe-S-bd"/>
</dbReference>
<dbReference type="PANTHER" id="PTHR42783:SF3">
    <property type="entry name" value="GLUTAMATE SYNTHASE [NADPH] SMALL CHAIN-RELATED"/>
    <property type="match status" value="1"/>
</dbReference>
<dbReference type="CDD" id="cd10551">
    <property type="entry name" value="PsrB"/>
    <property type="match status" value="1"/>
</dbReference>
<keyword evidence="3" id="KW-1185">Reference proteome</keyword>
<dbReference type="Gene3D" id="3.30.2070.10">
    <property type="entry name" value="Formate dehydrogenase/DMSO reductase"/>
    <property type="match status" value="1"/>
</dbReference>
<dbReference type="NCBIfam" id="TIGR04519">
    <property type="entry name" value="MoCo_extend_TAT"/>
    <property type="match status" value="1"/>
</dbReference>
<dbReference type="Gene3D" id="3.30.70.20">
    <property type="match status" value="2"/>
</dbReference>
<dbReference type="OrthoDB" id="9779457at2"/>
<proteinExistence type="predicted"/>
<dbReference type="Proteomes" id="UP000264702">
    <property type="component" value="Unassembled WGS sequence"/>
</dbReference>
<reference evidence="2 3" key="1">
    <citation type="submission" date="2018-08" db="EMBL/GenBank/DDBJ databases">
        <title>Acidipila sp. 4G-K13, an acidobacterium isolated from forest soil.</title>
        <authorList>
            <person name="Gao Z.-H."/>
            <person name="Qiu L.-H."/>
        </authorList>
    </citation>
    <scope>NUCLEOTIDE SEQUENCE [LARGE SCALE GENOMIC DNA]</scope>
    <source>
        <strain evidence="2 3">4G-K13</strain>
    </source>
</reference>
<dbReference type="SUPFAM" id="SSF54862">
    <property type="entry name" value="4Fe-4S ferredoxins"/>
    <property type="match status" value="1"/>
</dbReference>
<feature type="domain" description="4Fe-4S ferredoxin-type" evidence="1">
    <location>
        <begin position="855"/>
        <end position="886"/>
    </location>
</feature>
<dbReference type="Gene3D" id="3.40.228.10">
    <property type="entry name" value="Dimethylsulfoxide Reductase, domain 2"/>
    <property type="match status" value="1"/>
</dbReference>
<organism evidence="2 3">
    <name type="scientific">Paracidobacterium acidisoli</name>
    <dbReference type="NCBI Taxonomy" id="2303751"/>
    <lineage>
        <taxon>Bacteria</taxon>
        <taxon>Pseudomonadati</taxon>
        <taxon>Acidobacteriota</taxon>
        <taxon>Terriglobia</taxon>
        <taxon>Terriglobales</taxon>
        <taxon>Acidobacteriaceae</taxon>
        <taxon>Paracidobacterium</taxon>
    </lineage>
</organism>
<dbReference type="InterPro" id="IPR009010">
    <property type="entry name" value="Asp_de-COase-like_dom_sf"/>
</dbReference>
<dbReference type="SUPFAM" id="SSF53706">
    <property type="entry name" value="Formate dehydrogenase/DMSO reductase, domains 1-3"/>
    <property type="match status" value="1"/>
</dbReference>
<dbReference type="PANTHER" id="PTHR42783">
    <property type="entry name" value="GLUTAMATE SYNTHASE [NADPH] SMALL CHAIN"/>
    <property type="match status" value="1"/>
</dbReference>
<dbReference type="InterPro" id="IPR030948">
    <property type="entry name" value="TAT_var_transloc_signal_dom"/>
</dbReference>
<dbReference type="Gene3D" id="3.40.50.740">
    <property type="match status" value="1"/>
</dbReference>
<gene>
    <name evidence="2" type="ORF">D0Y96_14015</name>
</gene>
<accession>A0A372IP99</accession>
<dbReference type="EMBL" id="QVQT01000004">
    <property type="protein sequence ID" value="RFU16579.1"/>
    <property type="molecule type" value="Genomic_DNA"/>
</dbReference>
<name>A0A372IP99_9BACT</name>
<dbReference type="CDD" id="cd02784">
    <property type="entry name" value="MopB_CT_PHLH"/>
    <property type="match status" value="1"/>
</dbReference>
<evidence type="ECO:0000313" key="3">
    <source>
        <dbReference type="Proteomes" id="UP000264702"/>
    </source>
</evidence>
<dbReference type="PROSITE" id="PS51379">
    <property type="entry name" value="4FE4S_FER_2"/>
    <property type="match status" value="2"/>
</dbReference>
<dbReference type="Pfam" id="PF12838">
    <property type="entry name" value="Fer4_7"/>
    <property type="match status" value="1"/>
</dbReference>